<dbReference type="InterPro" id="IPR003715">
    <property type="entry name" value="Poly_export_N"/>
</dbReference>
<keyword evidence="1" id="KW-0732">Signal</keyword>
<dbReference type="EMBL" id="LNAL01000008">
    <property type="protein sequence ID" value="KUG06402.1"/>
    <property type="molecule type" value="Genomic_DNA"/>
</dbReference>
<organism evidence="5 6">
    <name type="scientific">Solirubrum puertoriconensis</name>
    <dbReference type="NCBI Taxonomy" id="1751427"/>
    <lineage>
        <taxon>Bacteria</taxon>
        <taxon>Pseudomonadati</taxon>
        <taxon>Bacteroidota</taxon>
        <taxon>Cytophagia</taxon>
        <taxon>Cytophagales</taxon>
    </lineage>
</organism>
<dbReference type="GO" id="GO:0015159">
    <property type="term" value="F:polysaccharide transmembrane transporter activity"/>
    <property type="evidence" value="ECO:0007669"/>
    <property type="project" value="InterPro"/>
</dbReference>
<feature type="transmembrane region" description="Helical" evidence="3">
    <location>
        <begin position="247"/>
        <end position="268"/>
    </location>
</feature>
<gene>
    <name evidence="5" type="ORF">ASU33_03330</name>
</gene>
<dbReference type="Pfam" id="PF02563">
    <property type="entry name" value="Poly_export"/>
    <property type="match status" value="1"/>
</dbReference>
<accession>A0A9X0HID3</accession>
<keyword evidence="3" id="KW-1133">Transmembrane helix</keyword>
<feature type="region of interest" description="Disordered" evidence="2">
    <location>
        <begin position="50"/>
        <end position="70"/>
    </location>
</feature>
<dbReference type="Gene3D" id="3.30.1950.10">
    <property type="entry name" value="wza like domain"/>
    <property type="match status" value="1"/>
</dbReference>
<comment type="caution">
    <text evidence="5">The sequence shown here is derived from an EMBL/GenBank/DDBJ whole genome shotgun (WGS) entry which is preliminary data.</text>
</comment>
<dbReference type="InterPro" id="IPR049712">
    <property type="entry name" value="Poly_export"/>
</dbReference>
<dbReference type="PANTHER" id="PTHR33619">
    <property type="entry name" value="POLYSACCHARIDE EXPORT PROTEIN GFCE-RELATED"/>
    <property type="match status" value="1"/>
</dbReference>
<feature type="domain" description="Polysaccharide export protein N-terminal" evidence="4">
    <location>
        <begin position="21"/>
        <end position="138"/>
    </location>
</feature>
<evidence type="ECO:0000256" key="2">
    <source>
        <dbReference type="SAM" id="MobiDB-lite"/>
    </source>
</evidence>
<evidence type="ECO:0000313" key="6">
    <source>
        <dbReference type="Proteomes" id="UP000054223"/>
    </source>
</evidence>
<dbReference type="PANTHER" id="PTHR33619:SF3">
    <property type="entry name" value="POLYSACCHARIDE EXPORT PROTEIN GFCE-RELATED"/>
    <property type="match status" value="1"/>
</dbReference>
<evidence type="ECO:0000259" key="4">
    <source>
        <dbReference type="Pfam" id="PF02563"/>
    </source>
</evidence>
<dbReference type="Proteomes" id="UP000054223">
    <property type="component" value="Unassembled WGS sequence"/>
</dbReference>
<evidence type="ECO:0000256" key="3">
    <source>
        <dbReference type="SAM" id="Phobius"/>
    </source>
</evidence>
<keyword evidence="3" id="KW-0472">Membrane</keyword>
<keyword evidence="6" id="KW-1185">Reference proteome</keyword>
<name>A0A9X0HID3_SOLP1</name>
<protein>
    <recommendedName>
        <fullName evidence="4">Polysaccharide export protein N-terminal domain-containing protein</fullName>
    </recommendedName>
</protein>
<sequence length="271" mass="28770">MFRPTKRDSADTLMIRGALSQVQGTYRIKPNDYLEVRVFTNEGERLIDPNGELGFGSPGAQSGGVGSANRQQRVLTTRGGGGGAAPAPTDYLVGPDGRVVLPVIEPVRVAGLTARQADSLLQTLYDKFYRGVFVQTRVTNHRVVVLGTPGGQIVPLTNENMSLIEVIAAVGGPNNTGGVASAIGGKLNNIRLIRPEASGSFKRAQVQVIDLTTIAGMRQANLKVQPNDVIYIEPARRSAFIQGLQDAAPLIGLLGTITALVSTSVFIIDRL</sequence>
<keyword evidence="3" id="KW-0812">Transmembrane</keyword>
<evidence type="ECO:0000313" key="5">
    <source>
        <dbReference type="EMBL" id="KUG06402.1"/>
    </source>
</evidence>
<proteinExistence type="predicted"/>
<reference evidence="5 6" key="1">
    <citation type="submission" date="2015-11" db="EMBL/GenBank/DDBJ databases">
        <title>Solirubrum puertoriconensis gen. nov. an environmental bacteria isolated in Puerto Rico.</title>
        <authorList>
            <person name="Cuebas-Irizarry M.F."/>
            <person name="Montalvo-Rodriguez R."/>
        </authorList>
    </citation>
    <scope>NUCLEOTIDE SEQUENCE [LARGE SCALE GENOMIC DNA]</scope>
    <source>
        <strain evidence="5 6">MC1A</strain>
    </source>
</reference>
<dbReference type="AlphaFoldDB" id="A0A9X0HID3"/>
<feature type="compositionally biased region" description="Gly residues" evidence="2">
    <location>
        <begin position="53"/>
        <end position="66"/>
    </location>
</feature>
<evidence type="ECO:0000256" key="1">
    <source>
        <dbReference type="ARBA" id="ARBA00022729"/>
    </source>
</evidence>